<dbReference type="InterPro" id="IPR032675">
    <property type="entry name" value="LRR_dom_sf"/>
</dbReference>
<dbReference type="Pfam" id="PF00560">
    <property type="entry name" value="LRR_1"/>
    <property type="match status" value="1"/>
</dbReference>
<dbReference type="SUPFAM" id="SSF52058">
    <property type="entry name" value="L domain-like"/>
    <property type="match status" value="1"/>
</dbReference>
<gene>
    <name evidence="24" type="primary">LRRC59</name>
</gene>
<dbReference type="GO" id="GO:0003735">
    <property type="term" value="F:structural constituent of ribosome"/>
    <property type="evidence" value="ECO:0007669"/>
    <property type="project" value="InterPro"/>
</dbReference>
<evidence type="ECO:0000256" key="22">
    <source>
        <dbReference type="ARBA" id="ARBA00076963"/>
    </source>
</evidence>
<dbReference type="FunFam" id="2.40.50.100:FF:000031">
    <property type="entry name" value="39S ribosomal protein L27, mitochondrial"/>
    <property type="match status" value="1"/>
</dbReference>
<proteinExistence type="inferred from homology"/>
<evidence type="ECO:0000256" key="14">
    <source>
        <dbReference type="ARBA" id="ARBA00022989"/>
    </source>
</evidence>
<evidence type="ECO:0000256" key="8">
    <source>
        <dbReference type="ARBA" id="ARBA00022737"/>
    </source>
</evidence>
<keyword evidence="15" id="KW-0175">Coiled coil</keyword>
<keyword evidence="12" id="KW-0735">Signal-anchor</keyword>
<evidence type="ECO:0000256" key="15">
    <source>
        <dbReference type="ARBA" id="ARBA00023054"/>
    </source>
</evidence>
<keyword evidence="10" id="KW-0492">Microsome</keyword>
<dbReference type="GeneTree" id="ENSGT00390000017385"/>
<dbReference type="GO" id="GO:0005743">
    <property type="term" value="C:mitochondrial inner membrane"/>
    <property type="evidence" value="ECO:0007669"/>
    <property type="project" value="UniProtKB-ARBA"/>
</dbReference>
<dbReference type="GO" id="GO:0005635">
    <property type="term" value="C:nuclear envelope"/>
    <property type="evidence" value="ECO:0007669"/>
    <property type="project" value="UniProtKB-SubCell"/>
</dbReference>
<evidence type="ECO:0000256" key="1">
    <source>
        <dbReference type="ARBA" id="ARBA00004173"/>
    </source>
</evidence>
<dbReference type="Gene3D" id="2.40.50.100">
    <property type="match status" value="1"/>
</dbReference>
<evidence type="ECO:0000256" key="2">
    <source>
        <dbReference type="ARBA" id="ARBA00004259"/>
    </source>
</evidence>
<sequence length="357" mass="40546">MAKSGGKGINLKDKLDGNELDLSLCDLNEVPVKELAGLPKATVLDLSCNNLATLPSEFCSLIHLVKLDLSKNRLQNLPSDFGRLINLQHLDLLNNRLTTLPVSFAQLKNLKWLDLKDNPLDPTLAKVAGDCLDEKQCKLAAVRVLQHMRVLQSELDRERQQKLQKEQELEKKREAERQAREAQERELRKREKAEEKERRRREYDALRIAKQKMTSQRRRETGENQILPVPTFSATVVRFASKKSGGSTRNRGGNRTGKRYGFKKFDGQFVHAGNILATQRVIRWHPGAHVGMGCNKWLYALEDGVVRFTKEVYVPPARGKESREVICQLPKGAVLYKTFINVVPTEAVGSFKLITMI</sequence>
<dbReference type="InterPro" id="IPR001611">
    <property type="entry name" value="Leu-rich_rpt"/>
</dbReference>
<organism evidence="24 25">
    <name type="scientific">Naja naja</name>
    <name type="common">Indian cobra</name>
    <dbReference type="NCBI Taxonomy" id="35670"/>
    <lineage>
        <taxon>Eukaryota</taxon>
        <taxon>Metazoa</taxon>
        <taxon>Chordata</taxon>
        <taxon>Craniata</taxon>
        <taxon>Vertebrata</taxon>
        <taxon>Euteleostomi</taxon>
        <taxon>Lepidosauria</taxon>
        <taxon>Squamata</taxon>
        <taxon>Bifurcata</taxon>
        <taxon>Unidentata</taxon>
        <taxon>Episquamata</taxon>
        <taxon>Toxicofera</taxon>
        <taxon>Serpentes</taxon>
        <taxon>Colubroidea</taxon>
        <taxon>Elapidae</taxon>
        <taxon>Elapinae</taxon>
        <taxon>Naja</taxon>
    </lineage>
</organism>
<dbReference type="InterPro" id="IPR003591">
    <property type="entry name" value="Leu-rich_rpt_typical-subtyp"/>
</dbReference>
<keyword evidence="17" id="KW-0472">Membrane</keyword>
<evidence type="ECO:0000256" key="4">
    <source>
        <dbReference type="ARBA" id="ARBA00004648"/>
    </source>
</evidence>
<keyword evidence="16" id="KW-0496">Mitochondrion</keyword>
<evidence type="ECO:0000256" key="17">
    <source>
        <dbReference type="ARBA" id="ARBA00023136"/>
    </source>
</evidence>
<evidence type="ECO:0000256" key="12">
    <source>
        <dbReference type="ARBA" id="ARBA00022968"/>
    </source>
</evidence>
<keyword evidence="7" id="KW-0812">Transmembrane</keyword>
<dbReference type="Pfam" id="PF01016">
    <property type="entry name" value="Ribosomal_L27"/>
    <property type="match status" value="1"/>
</dbReference>
<dbReference type="PANTHER" id="PTHR15893:SF0">
    <property type="entry name" value="LARGE RIBOSOMAL SUBUNIT PROTEIN BL27M"/>
    <property type="match status" value="1"/>
</dbReference>
<keyword evidence="13" id="KW-0689">Ribosomal protein</keyword>
<keyword evidence="18" id="KW-0539">Nucleus</keyword>
<keyword evidence="6" id="KW-0433">Leucine-rich repeat</keyword>
<evidence type="ECO:0000256" key="23">
    <source>
        <dbReference type="SAM" id="MobiDB-lite"/>
    </source>
</evidence>
<feature type="region of interest" description="Disordered" evidence="23">
    <location>
        <begin position="166"/>
        <end position="201"/>
    </location>
</feature>
<evidence type="ECO:0000256" key="10">
    <source>
        <dbReference type="ARBA" id="ARBA00022848"/>
    </source>
</evidence>
<accession>A0A8C6X9T0</accession>
<evidence type="ECO:0000256" key="5">
    <source>
        <dbReference type="ARBA" id="ARBA00010797"/>
    </source>
</evidence>
<dbReference type="PRINTS" id="PR00019">
    <property type="entry name" value="LEURICHRPT"/>
</dbReference>
<dbReference type="GO" id="GO:0005762">
    <property type="term" value="C:mitochondrial large ribosomal subunit"/>
    <property type="evidence" value="ECO:0007669"/>
    <property type="project" value="TreeGrafter"/>
</dbReference>
<keyword evidence="11" id="KW-0809">Transit peptide</keyword>
<dbReference type="OrthoDB" id="1867012at2759"/>
<keyword evidence="8" id="KW-0677">Repeat</keyword>
<evidence type="ECO:0000256" key="19">
    <source>
        <dbReference type="ARBA" id="ARBA00023274"/>
    </source>
</evidence>
<dbReference type="SMART" id="SM00369">
    <property type="entry name" value="LRR_TYP"/>
    <property type="match status" value="4"/>
</dbReference>
<dbReference type="Proteomes" id="UP000694559">
    <property type="component" value="Unplaced"/>
</dbReference>
<protein>
    <recommendedName>
        <fullName evidence="20">Large ribosomal subunit protein bL27m</fullName>
    </recommendedName>
    <alternativeName>
        <fullName evidence="22">39S ribosomal protein L27, mitochondrial</fullName>
    </alternativeName>
    <alternativeName>
        <fullName evidence="21">Leucine-rich repeat-containing protein 59</fullName>
    </alternativeName>
</protein>
<keyword evidence="19" id="KW-0687">Ribonucleoprotein</keyword>
<evidence type="ECO:0000256" key="3">
    <source>
        <dbReference type="ARBA" id="ARBA00004464"/>
    </source>
</evidence>
<dbReference type="InterPro" id="IPR001684">
    <property type="entry name" value="Ribosomal_bL27"/>
</dbReference>
<dbReference type="GO" id="GO:0042645">
    <property type="term" value="C:mitochondrial nucleoid"/>
    <property type="evidence" value="ECO:0007669"/>
    <property type="project" value="Ensembl"/>
</dbReference>
<name>A0A8C6X9T0_NAJNA</name>
<dbReference type="PANTHER" id="PTHR15893">
    <property type="entry name" value="RIBOSOMAL PROTEIN L27"/>
    <property type="match status" value="1"/>
</dbReference>
<evidence type="ECO:0000256" key="20">
    <source>
        <dbReference type="ARBA" id="ARBA00035267"/>
    </source>
</evidence>
<evidence type="ECO:0000256" key="9">
    <source>
        <dbReference type="ARBA" id="ARBA00022824"/>
    </source>
</evidence>
<reference evidence="24" key="1">
    <citation type="submission" date="2025-08" db="UniProtKB">
        <authorList>
            <consortium name="Ensembl"/>
        </authorList>
    </citation>
    <scope>IDENTIFICATION</scope>
</reference>
<evidence type="ECO:0000256" key="7">
    <source>
        <dbReference type="ARBA" id="ARBA00022692"/>
    </source>
</evidence>
<evidence type="ECO:0000313" key="24">
    <source>
        <dbReference type="Ensembl" id="ENSNNAP00000011049.1"/>
    </source>
</evidence>
<keyword evidence="14" id="KW-1133">Transmembrane helix</keyword>
<evidence type="ECO:0000313" key="25">
    <source>
        <dbReference type="Proteomes" id="UP000694559"/>
    </source>
</evidence>
<evidence type="ECO:0000256" key="11">
    <source>
        <dbReference type="ARBA" id="ARBA00022946"/>
    </source>
</evidence>
<dbReference type="PROSITE" id="PS51450">
    <property type="entry name" value="LRR"/>
    <property type="match status" value="2"/>
</dbReference>
<evidence type="ECO:0000256" key="21">
    <source>
        <dbReference type="ARBA" id="ARBA00071424"/>
    </source>
</evidence>
<dbReference type="Gene3D" id="3.80.10.10">
    <property type="entry name" value="Ribonuclease Inhibitor"/>
    <property type="match status" value="1"/>
</dbReference>
<dbReference type="Ensembl" id="ENSNNAT00000011557.1">
    <property type="protein sequence ID" value="ENSNNAP00000011049.1"/>
    <property type="gene ID" value="ENSNNAG00000007384.1"/>
</dbReference>
<keyword evidence="9" id="KW-0256">Endoplasmic reticulum</keyword>
<comment type="similarity">
    <text evidence="5">Belongs to the bacterial ribosomal protein bL27 family.</text>
</comment>
<evidence type="ECO:0000256" key="16">
    <source>
        <dbReference type="ARBA" id="ARBA00023128"/>
    </source>
</evidence>
<dbReference type="AlphaFoldDB" id="A0A8C6X9T0"/>
<evidence type="ECO:0000256" key="18">
    <source>
        <dbReference type="ARBA" id="ARBA00023242"/>
    </source>
</evidence>
<dbReference type="GO" id="GO:0005789">
    <property type="term" value="C:endoplasmic reticulum membrane"/>
    <property type="evidence" value="ECO:0007669"/>
    <property type="project" value="UniProtKB-SubCell"/>
</dbReference>
<evidence type="ECO:0000256" key="6">
    <source>
        <dbReference type="ARBA" id="ARBA00022614"/>
    </source>
</evidence>
<comment type="subcellular location">
    <subcellularLocation>
        <location evidence="4">Endoplasmic reticulum membrane</location>
        <topology evidence="4">Single-pass type II membrane protein</topology>
    </subcellularLocation>
    <subcellularLocation>
        <location evidence="3">Microsome membrane</location>
        <topology evidence="3">Single-pass type II membrane protein</topology>
    </subcellularLocation>
    <subcellularLocation>
        <location evidence="1">Mitochondrion</location>
    </subcellularLocation>
    <subcellularLocation>
        <location evidence="2">Nucleus envelope</location>
    </subcellularLocation>
</comment>
<dbReference type="FunFam" id="3.80.10.10:FF:000141">
    <property type="entry name" value="Leucine-rich repeat-containing protein 59"/>
    <property type="match status" value="1"/>
</dbReference>
<dbReference type="Pfam" id="PF13855">
    <property type="entry name" value="LRR_8"/>
    <property type="match status" value="1"/>
</dbReference>
<dbReference type="GO" id="GO:0006412">
    <property type="term" value="P:translation"/>
    <property type="evidence" value="ECO:0007669"/>
    <property type="project" value="InterPro"/>
</dbReference>
<reference evidence="24" key="2">
    <citation type="submission" date="2025-09" db="UniProtKB">
        <authorList>
            <consortium name="Ensembl"/>
        </authorList>
    </citation>
    <scope>IDENTIFICATION</scope>
</reference>
<evidence type="ECO:0000256" key="13">
    <source>
        <dbReference type="ARBA" id="ARBA00022980"/>
    </source>
</evidence>
<keyword evidence="25" id="KW-1185">Reference proteome</keyword>
<dbReference type="PRINTS" id="PR00063">
    <property type="entry name" value="RIBOSOMALL27"/>
</dbReference>
<dbReference type="SUPFAM" id="SSF110324">
    <property type="entry name" value="Ribosomal L27 protein-like"/>
    <property type="match status" value="1"/>
</dbReference>